<dbReference type="SMART" id="SM00283">
    <property type="entry name" value="MA"/>
    <property type="match status" value="1"/>
</dbReference>
<comment type="subcellular location">
    <subcellularLocation>
        <location evidence="1">Cell inner membrane</location>
        <topology evidence="1">Multi-pass membrane protein</topology>
    </subcellularLocation>
</comment>
<keyword evidence="12" id="KW-1185">Reference proteome</keyword>
<feature type="transmembrane region" description="Helical" evidence="7">
    <location>
        <begin position="194"/>
        <end position="215"/>
    </location>
</feature>
<sequence length="567" mass="60014">MQWFRNAKVGIRLMVSFGSILLLMVALAAIAIHKVNSINDSLSAINDVNNVKQRYAINFRGSVHDRAISLRDVTLLTDAAALKAELATIDRLAADYARSAELLDRMFATIPGVTARERAILASIKETEAKTLPLARSVIEARQAGDTDRAVRILVEQARPGFTEWLARINAFIDLQEAESQEIARNTRAVSDSFQLLMISLCGVTLLLGAALAWWSILTVRPLRRLTDTMLKLAEGDLGIEVPKATSRDEVGEIIRAVQVFKDNMVRARRMEAEKEEAERRAEAEKREAMNGLADQFERSVGSIVELVSRAATELEGSAQTLNATMERANEQAGTVAAAATQATANVESVAAACGQLAGSVSSIGQQVRQSADIANRAVRNAEATQATAEGLVSTSQKIGEVVQLINSIAQQTNLLALNATIEAARAGEAGKGFAVVASEVKNLANQTAKATEDITAQIAGVQDVTLRTVQSIREIAQVIGESSQIAADIARAVEQQGTATQEIAGNVQQASAGTAEVSGAIVQVSGAAAQGGTAAGRVLGSAQELSRSAALLRTEVGGFLAKVRAA</sequence>
<feature type="domain" description="Methyl-accepting transducer" evidence="8">
    <location>
        <begin position="311"/>
        <end position="547"/>
    </location>
</feature>
<evidence type="ECO:0000313" key="12">
    <source>
        <dbReference type="Proteomes" id="UP000480854"/>
    </source>
</evidence>
<dbReference type="PROSITE" id="PS50111">
    <property type="entry name" value="CHEMOTAXIS_TRANSDUC_2"/>
    <property type="match status" value="1"/>
</dbReference>
<evidence type="ECO:0000259" key="8">
    <source>
        <dbReference type="PROSITE" id="PS50111"/>
    </source>
</evidence>
<dbReference type="RefSeq" id="WP_149467818.1">
    <property type="nucleotide sequence ID" value="NZ_QOKW01000003.1"/>
</dbReference>
<dbReference type="Pfam" id="PF00672">
    <property type="entry name" value="HAMP"/>
    <property type="match status" value="1"/>
</dbReference>
<keyword evidence="7" id="KW-1133">Transmembrane helix</keyword>
<comment type="caution">
    <text evidence="11">The sequence shown here is derived from an EMBL/GenBank/DDBJ whole genome shotgun (WGS) entry which is preliminary data.</text>
</comment>
<keyword evidence="6" id="KW-0175">Coiled coil</keyword>
<organism evidence="11 12">
    <name type="scientific">Roseomonas genomospecies 6</name>
    <dbReference type="NCBI Taxonomy" id="214106"/>
    <lineage>
        <taxon>Bacteria</taxon>
        <taxon>Pseudomonadati</taxon>
        <taxon>Pseudomonadota</taxon>
        <taxon>Alphaproteobacteria</taxon>
        <taxon>Acetobacterales</taxon>
        <taxon>Roseomonadaceae</taxon>
        <taxon>Roseomonas</taxon>
    </lineage>
</organism>
<name>A0A9W7NM34_9PROT</name>
<gene>
    <name evidence="11" type="ORF">DS843_05140</name>
</gene>
<dbReference type="EMBL" id="QOKW01000003">
    <property type="protein sequence ID" value="KAA0682802.1"/>
    <property type="molecule type" value="Genomic_DNA"/>
</dbReference>
<dbReference type="GO" id="GO:0006935">
    <property type="term" value="P:chemotaxis"/>
    <property type="evidence" value="ECO:0007669"/>
    <property type="project" value="InterPro"/>
</dbReference>
<evidence type="ECO:0000256" key="6">
    <source>
        <dbReference type="SAM" id="Coils"/>
    </source>
</evidence>
<evidence type="ECO:0000259" key="9">
    <source>
        <dbReference type="PROSITE" id="PS50192"/>
    </source>
</evidence>
<dbReference type="Pfam" id="PF12729">
    <property type="entry name" value="4HB_MCP_1"/>
    <property type="match status" value="1"/>
</dbReference>
<evidence type="ECO:0000256" key="1">
    <source>
        <dbReference type="ARBA" id="ARBA00004429"/>
    </source>
</evidence>
<dbReference type="PROSITE" id="PS50192">
    <property type="entry name" value="T_SNARE"/>
    <property type="match status" value="1"/>
</dbReference>
<evidence type="ECO:0000256" key="3">
    <source>
        <dbReference type="ARBA" id="ARBA00023224"/>
    </source>
</evidence>
<keyword evidence="7" id="KW-0472">Membrane</keyword>
<dbReference type="Pfam" id="PF00015">
    <property type="entry name" value="MCPsignal"/>
    <property type="match status" value="1"/>
</dbReference>
<dbReference type="PANTHER" id="PTHR32089:SF112">
    <property type="entry name" value="LYSOZYME-LIKE PROTEIN-RELATED"/>
    <property type="match status" value="1"/>
</dbReference>
<feature type="domain" description="HAMP" evidence="10">
    <location>
        <begin position="217"/>
        <end position="270"/>
    </location>
</feature>
<dbReference type="Gene3D" id="6.10.340.10">
    <property type="match status" value="1"/>
</dbReference>
<dbReference type="PANTHER" id="PTHR32089">
    <property type="entry name" value="METHYL-ACCEPTING CHEMOTAXIS PROTEIN MCPB"/>
    <property type="match status" value="1"/>
</dbReference>
<dbReference type="SMART" id="SM00304">
    <property type="entry name" value="HAMP"/>
    <property type="match status" value="1"/>
</dbReference>
<dbReference type="OrthoDB" id="7295762at2"/>
<dbReference type="CDD" id="cd06225">
    <property type="entry name" value="HAMP"/>
    <property type="match status" value="1"/>
</dbReference>
<keyword evidence="2" id="KW-0997">Cell inner membrane</keyword>
<evidence type="ECO:0000256" key="7">
    <source>
        <dbReference type="SAM" id="Phobius"/>
    </source>
</evidence>
<dbReference type="InterPro" id="IPR003660">
    <property type="entry name" value="HAMP_dom"/>
</dbReference>
<evidence type="ECO:0000256" key="4">
    <source>
        <dbReference type="ARBA" id="ARBA00029447"/>
    </source>
</evidence>
<evidence type="ECO:0000313" key="11">
    <source>
        <dbReference type="EMBL" id="KAA0682802.1"/>
    </source>
</evidence>
<evidence type="ECO:0000256" key="2">
    <source>
        <dbReference type="ARBA" id="ARBA00022519"/>
    </source>
</evidence>
<proteinExistence type="inferred from homology"/>
<keyword evidence="3 5" id="KW-0807">Transducer</keyword>
<dbReference type="AlphaFoldDB" id="A0A9W7NM34"/>
<dbReference type="InterPro" id="IPR000727">
    <property type="entry name" value="T_SNARE_dom"/>
</dbReference>
<dbReference type="Proteomes" id="UP000480854">
    <property type="component" value="Unassembled WGS sequence"/>
</dbReference>
<evidence type="ECO:0000259" key="10">
    <source>
        <dbReference type="PROSITE" id="PS50885"/>
    </source>
</evidence>
<dbReference type="Gene3D" id="1.10.287.950">
    <property type="entry name" value="Methyl-accepting chemotaxis protein"/>
    <property type="match status" value="1"/>
</dbReference>
<dbReference type="PRINTS" id="PR00260">
    <property type="entry name" value="CHEMTRNSDUCR"/>
</dbReference>
<protein>
    <submittedName>
        <fullName evidence="11">Methyl-accepting chemotaxis protein</fullName>
    </submittedName>
</protein>
<accession>A0A9W7NM34</accession>
<dbReference type="InterPro" id="IPR004090">
    <property type="entry name" value="Chemotax_Me-accpt_rcpt"/>
</dbReference>
<reference evidence="11 12" key="1">
    <citation type="submission" date="2018-07" db="EMBL/GenBank/DDBJ databases">
        <title>Genome sequence of Azospirillum sp. ATCC 49961.</title>
        <authorList>
            <person name="Sant'Anna F.H."/>
            <person name="Baldani J.I."/>
            <person name="Zilli J.E."/>
            <person name="Reis V.M."/>
            <person name="Hartmann A."/>
            <person name="Cruz L."/>
            <person name="de Souza E.M."/>
            <person name="de Oliveira Pedrosa F."/>
            <person name="Passaglia L.M.P."/>
        </authorList>
    </citation>
    <scope>NUCLEOTIDE SEQUENCE [LARGE SCALE GENOMIC DNA]</scope>
    <source>
        <strain evidence="11 12">ATCC 49961</strain>
    </source>
</reference>
<comment type="similarity">
    <text evidence="4">Belongs to the methyl-accepting chemotaxis (MCP) protein family.</text>
</comment>
<feature type="coiled-coil region" evidence="6">
    <location>
        <begin position="261"/>
        <end position="332"/>
    </location>
</feature>
<dbReference type="GO" id="GO:0004888">
    <property type="term" value="F:transmembrane signaling receptor activity"/>
    <property type="evidence" value="ECO:0007669"/>
    <property type="project" value="InterPro"/>
</dbReference>
<dbReference type="InterPro" id="IPR024478">
    <property type="entry name" value="HlyB_4HB_MCP"/>
</dbReference>
<dbReference type="InterPro" id="IPR004089">
    <property type="entry name" value="MCPsignal_dom"/>
</dbReference>
<evidence type="ECO:0000256" key="5">
    <source>
        <dbReference type="PROSITE-ProRule" id="PRU00284"/>
    </source>
</evidence>
<dbReference type="InterPro" id="IPR047347">
    <property type="entry name" value="YvaQ-like_sensor"/>
</dbReference>
<dbReference type="GO" id="GO:0005886">
    <property type="term" value="C:plasma membrane"/>
    <property type="evidence" value="ECO:0007669"/>
    <property type="project" value="UniProtKB-SubCell"/>
</dbReference>
<keyword evidence="7" id="KW-0812">Transmembrane</keyword>
<dbReference type="SUPFAM" id="SSF58104">
    <property type="entry name" value="Methyl-accepting chemotaxis protein (MCP) signaling domain"/>
    <property type="match status" value="1"/>
</dbReference>
<dbReference type="CDD" id="cd19411">
    <property type="entry name" value="MCP2201-like_sensor"/>
    <property type="match status" value="1"/>
</dbReference>
<dbReference type="GO" id="GO:0007165">
    <property type="term" value="P:signal transduction"/>
    <property type="evidence" value="ECO:0007669"/>
    <property type="project" value="UniProtKB-KW"/>
</dbReference>
<feature type="domain" description="T-SNARE coiled-coil homology" evidence="9">
    <location>
        <begin position="463"/>
        <end position="525"/>
    </location>
</feature>
<keyword evidence="2" id="KW-1003">Cell membrane</keyword>
<dbReference type="PROSITE" id="PS50885">
    <property type="entry name" value="HAMP"/>
    <property type="match status" value="1"/>
</dbReference>